<dbReference type="PANTHER" id="PTHR19849:SF0">
    <property type="entry name" value="PHOSPHOLIPASE A-2-ACTIVATING PROTEIN"/>
    <property type="match status" value="1"/>
</dbReference>
<dbReference type="Gene3D" id="2.130.10.10">
    <property type="entry name" value="YVTN repeat-like/Quinoprotein amine dehydrogenase"/>
    <property type="match status" value="1"/>
</dbReference>
<feature type="region of interest" description="Disordered" evidence="6">
    <location>
        <begin position="488"/>
        <end position="512"/>
    </location>
</feature>
<keyword evidence="4" id="KW-0677">Repeat</keyword>
<dbReference type="GO" id="GO:0010992">
    <property type="term" value="P:ubiquitin recycling"/>
    <property type="evidence" value="ECO:0007669"/>
    <property type="project" value="TreeGrafter"/>
</dbReference>
<dbReference type="FunFam" id="2.130.10.10:FF:000236">
    <property type="entry name" value="Polyubiquitin binding protein (Doa1/Ufd3)"/>
    <property type="match status" value="1"/>
</dbReference>
<feature type="repeat" description="WD" evidence="5">
    <location>
        <begin position="102"/>
        <end position="133"/>
    </location>
</feature>
<dbReference type="InterPro" id="IPR001680">
    <property type="entry name" value="WD40_rpt"/>
</dbReference>
<accession>A0AAW0GKU8</accession>
<feature type="repeat" description="WD" evidence="5">
    <location>
        <begin position="9"/>
        <end position="49"/>
    </location>
</feature>
<dbReference type="PROSITE" id="PS50294">
    <property type="entry name" value="WD_REPEATS_REGION"/>
    <property type="match status" value="3"/>
</dbReference>
<comment type="subcellular location">
    <subcellularLocation>
        <location evidence="1">Cytoplasm</location>
    </subcellularLocation>
</comment>
<dbReference type="GO" id="GO:0043161">
    <property type="term" value="P:proteasome-mediated ubiquitin-dependent protein catabolic process"/>
    <property type="evidence" value="ECO:0007669"/>
    <property type="project" value="TreeGrafter"/>
</dbReference>
<evidence type="ECO:0000313" key="10">
    <source>
        <dbReference type="Proteomes" id="UP001385951"/>
    </source>
</evidence>
<dbReference type="PROSITE" id="PS51394">
    <property type="entry name" value="PFU"/>
    <property type="match status" value="1"/>
</dbReference>
<reference evidence="9 10" key="1">
    <citation type="submission" date="2022-09" db="EMBL/GenBank/DDBJ databases">
        <authorList>
            <person name="Palmer J.M."/>
        </authorList>
    </citation>
    <scope>NUCLEOTIDE SEQUENCE [LARGE SCALE GENOMIC DNA]</scope>
    <source>
        <strain evidence="9 10">DSM 7382</strain>
    </source>
</reference>
<feature type="domain" description="PUL" evidence="8">
    <location>
        <begin position="534"/>
        <end position="824"/>
    </location>
</feature>
<dbReference type="PANTHER" id="PTHR19849">
    <property type="entry name" value="PHOSPHOLIPASE A-2-ACTIVATING PROTEIN"/>
    <property type="match status" value="1"/>
</dbReference>
<dbReference type="Pfam" id="PF08324">
    <property type="entry name" value="PUL"/>
    <property type="match status" value="1"/>
</dbReference>
<dbReference type="SMART" id="SM00320">
    <property type="entry name" value="WD40"/>
    <property type="match status" value="7"/>
</dbReference>
<organism evidence="9 10">
    <name type="scientific">Cerrena zonata</name>
    <dbReference type="NCBI Taxonomy" id="2478898"/>
    <lineage>
        <taxon>Eukaryota</taxon>
        <taxon>Fungi</taxon>
        <taxon>Dikarya</taxon>
        <taxon>Basidiomycota</taxon>
        <taxon>Agaricomycotina</taxon>
        <taxon>Agaricomycetes</taxon>
        <taxon>Polyporales</taxon>
        <taxon>Cerrenaceae</taxon>
        <taxon>Cerrena</taxon>
    </lineage>
</organism>
<dbReference type="Pfam" id="PF09070">
    <property type="entry name" value="PFU"/>
    <property type="match status" value="1"/>
</dbReference>
<evidence type="ECO:0008006" key="11">
    <source>
        <dbReference type="Google" id="ProtNLM"/>
    </source>
</evidence>
<evidence type="ECO:0000256" key="2">
    <source>
        <dbReference type="ARBA" id="ARBA00022490"/>
    </source>
</evidence>
<evidence type="ECO:0000256" key="3">
    <source>
        <dbReference type="ARBA" id="ARBA00022574"/>
    </source>
</evidence>
<dbReference type="InterPro" id="IPR036322">
    <property type="entry name" value="WD40_repeat_dom_sf"/>
</dbReference>
<dbReference type="EMBL" id="JASBNA010000003">
    <property type="protein sequence ID" value="KAK7693983.1"/>
    <property type="molecule type" value="Genomic_DNA"/>
</dbReference>
<keyword evidence="2" id="KW-0963">Cytoplasm</keyword>
<feature type="repeat" description="WD" evidence="5">
    <location>
        <begin position="220"/>
        <end position="250"/>
    </location>
</feature>
<dbReference type="InterPro" id="IPR015943">
    <property type="entry name" value="WD40/YVTN_repeat-like_dom_sf"/>
</dbReference>
<evidence type="ECO:0000256" key="1">
    <source>
        <dbReference type="ARBA" id="ARBA00004496"/>
    </source>
</evidence>
<dbReference type="GO" id="GO:0005737">
    <property type="term" value="C:cytoplasm"/>
    <property type="evidence" value="ECO:0007669"/>
    <property type="project" value="UniProtKB-SubCell"/>
</dbReference>
<dbReference type="Gene3D" id="1.25.10.10">
    <property type="entry name" value="Leucine-rich Repeat Variant"/>
    <property type="match status" value="1"/>
</dbReference>
<dbReference type="InterPro" id="IPR011989">
    <property type="entry name" value="ARM-like"/>
</dbReference>
<dbReference type="InterPro" id="IPR015155">
    <property type="entry name" value="PFU"/>
</dbReference>
<keyword evidence="10" id="KW-1185">Reference proteome</keyword>
<evidence type="ECO:0000256" key="4">
    <source>
        <dbReference type="ARBA" id="ARBA00022737"/>
    </source>
</evidence>
<evidence type="ECO:0000256" key="6">
    <source>
        <dbReference type="SAM" id="MobiDB-lite"/>
    </source>
</evidence>
<dbReference type="PROSITE" id="PS50082">
    <property type="entry name" value="WD_REPEATS_2"/>
    <property type="match status" value="5"/>
</dbReference>
<protein>
    <recommendedName>
        <fullName evidence="11">Phospholipase A-2-activating protein</fullName>
    </recommendedName>
</protein>
<feature type="domain" description="PFU" evidence="7">
    <location>
        <begin position="356"/>
        <end position="451"/>
    </location>
</feature>
<evidence type="ECO:0000259" key="8">
    <source>
        <dbReference type="PROSITE" id="PS51396"/>
    </source>
</evidence>
<gene>
    <name evidence="9" type="ORF">QCA50_003558</name>
</gene>
<dbReference type="PRINTS" id="PR00320">
    <property type="entry name" value="GPROTEINBRPT"/>
</dbReference>
<dbReference type="InterPro" id="IPR038122">
    <property type="entry name" value="PFU_sf"/>
</dbReference>
<dbReference type="AlphaFoldDB" id="A0AAW0GKU8"/>
<dbReference type="CDD" id="cd00200">
    <property type="entry name" value="WD40"/>
    <property type="match status" value="1"/>
</dbReference>
<dbReference type="SUPFAM" id="SSF50978">
    <property type="entry name" value="WD40 repeat-like"/>
    <property type="match status" value="1"/>
</dbReference>
<proteinExistence type="predicted"/>
<dbReference type="Pfam" id="PF00400">
    <property type="entry name" value="WD40"/>
    <property type="match status" value="6"/>
</dbReference>
<feature type="repeat" description="WD" evidence="5">
    <location>
        <begin position="141"/>
        <end position="172"/>
    </location>
</feature>
<evidence type="ECO:0000259" key="7">
    <source>
        <dbReference type="PROSITE" id="PS51394"/>
    </source>
</evidence>
<dbReference type="GO" id="GO:0005634">
    <property type="term" value="C:nucleus"/>
    <property type="evidence" value="ECO:0007669"/>
    <property type="project" value="TreeGrafter"/>
</dbReference>
<dbReference type="GO" id="GO:0043130">
    <property type="term" value="F:ubiquitin binding"/>
    <property type="evidence" value="ECO:0007669"/>
    <property type="project" value="TreeGrafter"/>
</dbReference>
<dbReference type="Proteomes" id="UP001385951">
    <property type="component" value="Unassembled WGS sequence"/>
</dbReference>
<dbReference type="InterPro" id="IPR020472">
    <property type="entry name" value="WD40_PAC1"/>
</dbReference>
<dbReference type="InterPro" id="IPR013535">
    <property type="entry name" value="PUL_dom"/>
</dbReference>
<evidence type="ECO:0000256" key="5">
    <source>
        <dbReference type="PROSITE-ProRule" id="PRU00221"/>
    </source>
</evidence>
<keyword evidence="3 5" id="KW-0853">WD repeat</keyword>
<evidence type="ECO:0000313" key="9">
    <source>
        <dbReference type="EMBL" id="KAK7693983.1"/>
    </source>
</evidence>
<comment type="caution">
    <text evidence="9">The sequence shown here is derived from an EMBL/GenBank/DDBJ whole genome shotgun (WGS) entry which is preliminary data.</text>
</comment>
<name>A0AAW0GKU8_9APHY</name>
<dbReference type="Gene3D" id="3.10.20.870">
    <property type="entry name" value="PFU (PLAA family ubiquitin binding), C-terminal domain"/>
    <property type="match status" value="1"/>
</dbReference>
<sequence>MPYRLSASLRGHKADVRAVSSPQDDLILSASRDTTAIYWSRSSPSQFTQNHVYKPGPRFVSSVAYIPPQPEAPQGYVVTGGQDSLVNVYDVAANQDTPAFTLIGHEQNVCTLSAAHDGTIISGSWDQTAKVWKNYQLAYDLRGHEQSVWAVIALEPDKFLTGSADNTIKLWNGNKAIRTYTGHTQAVRGLALIPDIGFASCANDSTVRVWSFDGVELYKLEGHTSFVYSLAVTSRGDIISGGEDRSVRIWRDGECIQTIVHPAISVWAVSTMPNSDIVTGCSDGIIRVFSRDEDRWAPADEVTNFEMDVASQAVPADVVGGVKISSLPSPDALLKPGTKSGENLLINNKGKGEVYSWDALKQEWIKVGDLAEGPGVSRKVHYQGKDYDYVFDVDIQEGVPPLKLPYNISENPYVAAQRFLEYNDIPMHFLDQVVGFINRSTAGVTLGSSGAGASDPFTGGSRYQPGQATSGSMAGEFADPFTGASRYRSPATPVAPPTVVTSGDPWTGASRYSGSVSGTSSITSPTSPQSTSAAKLPVHSSHLFLQANVPAMQAKLHQFNDLLRQEIAASSSALYNRDLNYLDDMFTYITKVTSSPPVQPKFPITSNHLEVLIHLLTKWPPAQRFPALDLTRLVIAYAPESYANETELTSRFFAALFEGAEWSDPWSPLPSSEVPRNKYSSAPPSIANAFKDDTTVGDGAWIKLIFEKIQEAPYTAFTKPQTRMTLSTVYFNLSCRGTRDQLDPSIRSPLLALTLTVLQNERGDPETAYRSLVALGNIVYAANQFNSPLQPTQESSARAVLNTLPSTFVSDTRIRSLSKDILAML</sequence>
<dbReference type="PROSITE" id="PS51396">
    <property type="entry name" value="PUL"/>
    <property type="match status" value="1"/>
</dbReference>
<feature type="repeat" description="WD" evidence="5">
    <location>
        <begin position="180"/>
        <end position="213"/>
    </location>
</feature>